<proteinExistence type="predicted"/>
<accession>A0A3G2HSE5</accession>
<reference evidence="2 3" key="1">
    <citation type="submission" date="2018-09" db="EMBL/GenBank/DDBJ databases">
        <title>Complete genome sequence of the hydrocarbonoclastic bacterium Alcaligenes aquatilis QD168, isolated from a crude-oil polluted marine sediment of Central Chile.</title>
        <authorList>
            <person name="Duran R.E."/>
            <person name="Barra B."/>
            <person name="Salva-Serra F."/>
            <person name="Mendez V."/>
            <person name="Moore E.R.B."/>
            <person name="Seeger M."/>
        </authorList>
    </citation>
    <scope>NUCLEOTIDE SEQUENCE [LARGE SCALE GENOMIC DNA]</scope>
    <source>
        <strain evidence="2 3">QD168</strain>
    </source>
</reference>
<dbReference type="OrthoDB" id="8719709at2"/>
<gene>
    <name evidence="2" type="ORF">D3M96_05625</name>
</gene>
<feature type="compositionally biased region" description="Low complexity" evidence="1">
    <location>
        <begin position="154"/>
        <end position="171"/>
    </location>
</feature>
<dbReference type="EMBL" id="CP032153">
    <property type="protein sequence ID" value="AYN20056.1"/>
    <property type="molecule type" value="Genomic_DNA"/>
</dbReference>
<dbReference type="KEGG" id="aaqu:D3M96_05625"/>
<sequence>MTDITDTTTEIIHAVSTEQLQELLQEMGCRVSISEQNGQQQLLSATQGIGFAVRPGNPAPQAERFLDYTLSCALRVQGSLPEGVESSWNSTKRFARLAAQGDFLVLEMDVVVAGGVTRAALRANAELWDRLLQEFLLFLRQYANTSAAQAAAAASAGDTASADDAAPAADAQPVMESSDA</sequence>
<dbReference type="RefSeq" id="WP_121738305.1">
    <property type="nucleotide sequence ID" value="NZ_CP032153.1"/>
</dbReference>
<dbReference type="Proteomes" id="UP000268070">
    <property type="component" value="Chromosome"/>
</dbReference>
<organism evidence="2 3">
    <name type="scientific">Alcaligenes aquatilis</name>
    <dbReference type="NCBI Taxonomy" id="323284"/>
    <lineage>
        <taxon>Bacteria</taxon>
        <taxon>Pseudomonadati</taxon>
        <taxon>Pseudomonadota</taxon>
        <taxon>Betaproteobacteria</taxon>
        <taxon>Burkholderiales</taxon>
        <taxon>Alcaligenaceae</taxon>
        <taxon>Alcaligenes</taxon>
    </lineage>
</organism>
<feature type="region of interest" description="Disordered" evidence="1">
    <location>
        <begin position="154"/>
        <end position="180"/>
    </location>
</feature>
<evidence type="ECO:0000313" key="2">
    <source>
        <dbReference type="EMBL" id="AYN20056.1"/>
    </source>
</evidence>
<evidence type="ECO:0000256" key="1">
    <source>
        <dbReference type="SAM" id="MobiDB-lite"/>
    </source>
</evidence>
<protein>
    <submittedName>
        <fullName evidence="2">YbjN domain-containing protein</fullName>
    </submittedName>
</protein>
<name>A0A3G2HSE5_9BURK</name>
<evidence type="ECO:0000313" key="3">
    <source>
        <dbReference type="Proteomes" id="UP000268070"/>
    </source>
</evidence>
<dbReference type="AlphaFoldDB" id="A0A3G2HSE5"/>